<organism evidence="2 3">
    <name type="scientific">Tumebacillus amylolyticus</name>
    <dbReference type="NCBI Taxonomy" id="2801339"/>
    <lineage>
        <taxon>Bacteria</taxon>
        <taxon>Bacillati</taxon>
        <taxon>Bacillota</taxon>
        <taxon>Bacilli</taxon>
        <taxon>Bacillales</taxon>
        <taxon>Alicyclobacillaceae</taxon>
        <taxon>Tumebacillus</taxon>
    </lineage>
</organism>
<gene>
    <name evidence="2" type="ORF">JJB07_00620</name>
</gene>
<sequence length="107" mass="11518">MQLVAAVTSSPHPQAGQSHRSSGNFSYQNLPPGTTSLLWEIDQSNPEWQSISFDVMQDVSGGSDPVIFNSLMSGNRTDLDGSGRSLYIANPAHATESFTVQVYALTN</sequence>
<reference evidence="2 3" key="1">
    <citation type="submission" date="2021-01" db="EMBL/GenBank/DDBJ databases">
        <title>Tumebacillus sp. strain ITR2 16S ribosomal RNA gene Genome sequencing and assembly.</title>
        <authorList>
            <person name="Kang M."/>
        </authorList>
    </citation>
    <scope>NUCLEOTIDE SEQUENCE [LARGE SCALE GENOMIC DNA]</scope>
    <source>
        <strain evidence="2 3">ITR2</strain>
    </source>
</reference>
<feature type="region of interest" description="Disordered" evidence="1">
    <location>
        <begin position="1"/>
        <end position="27"/>
    </location>
</feature>
<accession>A0ABS1J4D2</accession>
<proteinExistence type="predicted"/>
<name>A0ABS1J4D2_9BACL</name>
<dbReference type="Proteomes" id="UP000602284">
    <property type="component" value="Unassembled WGS sequence"/>
</dbReference>
<dbReference type="EMBL" id="JAEQNB010000001">
    <property type="protein sequence ID" value="MBL0385134.1"/>
    <property type="molecule type" value="Genomic_DNA"/>
</dbReference>
<protein>
    <submittedName>
        <fullName evidence="2">DeoR family transcriptional regulator</fullName>
    </submittedName>
</protein>
<evidence type="ECO:0000313" key="3">
    <source>
        <dbReference type="Proteomes" id="UP000602284"/>
    </source>
</evidence>
<comment type="caution">
    <text evidence="2">The sequence shown here is derived from an EMBL/GenBank/DDBJ whole genome shotgun (WGS) entry which is preliminary data.</text>
</comment>
<evidence type="ECO:0000256" key="1">
    <source>
        <dbReference type="SAM" id="MobiDB-lite"/>
    </source>
</evidence>
<evidence type="ECO:0000313" key="2">
    <source>
        <dbReference type="EMBL" id="MBL0385134.1"/>
    </source>
</evidence>
<keyword evidence="3" id="KW-1185">Reference proteome</keyword>
<feature type="compositionally biased region" description="Polar residues" evidence="1">
    <location>
        <begin position="7"/>
        <end position="27"/>
    </location>
</feature>